<dbReference type="AlphaFoldDB" id="A0A6L9SS98"/>
<sequence length="320" mass="36207">MRRHKAVDELIERTERQHRCMYGADDHLRRALRRRHLRGELVSPYRNVYARAEYWKGLTACQRSLCVARALHARHPDWVFAGETALDAHDFDHPWAVHDRTVTIADPEGGSGRPARGEEGYALRRAYMPPVDAVTLAGIPVAPAEWVLVDCATRVPFLRSLPMFDAAIRKGTDMEQVRGLCRSLRRDCSAVDRVLRYANGKCENGGESLVYGVIVENGFPVPQFQEEFRSSGRTYRVDFLWRLSDGRTVVLEYDGMRKYVDPAMAGRKTVGQVVGDQLARDRALAEFGVTTVLHCTYDDVFMQGPLVRMLLDAGVPRFDG</sequence>
<evidence type="ECO:0000313" key="2">
    <source>
        <dbReference type="Proteomes" id="UP000483293"/>
    </source>
</evidence>
<evidence type="ECO:0000313" key="1">
    <source>
        <dbReference type="EMBL" id="NEG54929.1"/>
    </source>
</evidence>
<comment type="caution">
    <text evidence="1">The sequence shown here is derived from an EMBL/GenBank/DDBJ whole genome shotgun (WGS) entry which is preliminary data.</text>
</comment>
<evidence type="ECO:0008006" key="3">
    <source>
        <dbReference type="Google" id="ProtNLM"/>
    </source>
</evidence>
<proteinExistence type="predicted"/>
<dbReference type="Proteomes" id="UP000483293">
    <property type="component" value="Unassembled WGS sequence"/>
</dbReference>
<dbReference type="EMBL" id="WHZV01000002">
    <property type="protein sequence ID" value="NEG54929.1"/>
    <property type="molecule type" value="Genomic_DNA"/>
</dbReference>
<accession>A0A6L9SS98</accession>
<reference evidence="1 2" key="1">
    <citation type="submission" date="2019-10" db="EMBL/GenBank/DDBJ databases">
        <title>Bifidobacterium from non-human primates.</title>
        <authorList>
            <person name="Modesto M."/>
        </authorList>
    </citation>
    <scope>NUCLEOTIDE SEQUENCE [LARGE SCALE GENOMIC DNA]</scope>
    <source>
        <strain evidence="1 2">SMA15</strain>
    </source>
</reference>
<name>A0A6L9SS98_9BIFI</name>
<dbReference type="RefSeq" id="WP_163196637.1">
    <property type="nucleotide sequence ID" value="NZ_WHZV01000002.1"/>
</dbReference>
<organism evidence="1 2">
    <name type="scientific">Bifidobacterium platyrrhinorum</name>
    <dbReference type="NCBI Taxonomy" id="2661628"/>
    <lineage>
        <taxon>Bacteria</taxon>
        <taxon>Bacillati</taxon>
        <taxon>Actinomycetota</taxon>
        <taxon>Actinomycetes</taxon>
        <taxon>Bifidobacteriales</taxon>
        <taxon>Bifidobacteriaceae</taxon>
        <taxon>Bifidobacterium</taxon>
    </lineage>
</organism>
<protein>
    <recommendedName>
        <fullName evidence="3">CTP synthase</fullName>
    </recommendedName>
</protein>
<keyword evidence="2" id="KW-1185">Reference proteome</keyword>
<gene>
    <name evidence="1" type="ORF">GFD21_03880</name>
</gene>